<dbReference type="SUPFAM" id="SSF53474">
    <property type="entry name" value="alpha/beta-Hydrolases"/>
    <property type="match status" value="1"/>
</dbReference>
<dbReference type="EMBL" id="CAFBRC010000142">
    <property type="protein sequence ID" value="CAB5078085.1"/>
    <property type="molecule type" value="Genomic_DNA"/>
</dbReference>
<dbReference type="EMBL" id="CAEZXB010000046">
    <property type="protein sequence ID" value="CAB4687750.1"/>
    <property type="molecule type" value="Genomic_DNA"/>
</dbReference>
<dbReference type="GO" id="GO:0004414">
    <property type="term" value="F:homoserine O-acetyltransferase activity"/>
    <property type="evidence" value="ECO:0007669"/>
    <property type="project" value="TreeGrafter"/>
</dbReference>
<dbReference type="InterPro" id="IPR029058">
    <property type="entry name" value="AB_hydrolase_fold"/>
</dbReference>
<keyword evidence="1" id="KW-0808">Transferase</keyword>
<dbReference type="GO" id="GO:0009092">
    <property type="term" value="P:homoserine metabolic process"/>
    <property type="evidence" value="ECO:0007669"/>
    <property type="project" value="TreeGrafter"/>
</dbReference>
<dbReference type="GO" id="GO:0009086">
    <property type="term" value="P:methionine biosynthetic process"/>
    <property type="evidence" value="ECO:0007669"/>
    <property type="project" value="TreeGrafter"/>
</dbReference>
<organism evidence="3">
    <name type="scientific">freshwater metagenome</name>
    <dbReference type="NCBI Taxonomy" id="449393"/>
    <lineage>
        <taxon>unclassified sequences</taxon>
        <taxon>metagenomes</taxon>
        <taxon>ecological metagenomes</taxon>
    </lineage>
</organism>
<evidence type="ECO:0000313" key="3">
    <source>
        <dbReference type="EMBL" id="CAB4687750.1"/>
    </source>
</evidence>
<dbReference type="PANTHER" id="PTHR32268">
    <property type="entry name" value="HOMOSERINE O-ACETYLTRANSFERASE"/>
    <property type="match status" value="1"/>
</dbReference>
<dbReference type="HAMAP" id="MF_00296">
    <property type="entry name" value="MetX_acyltransf"/>
    <property type="match status" value="1"/>
</dbReference>
<name>A0A6J6NMA3_9ZZZZ</name>
<dbReference type="NCBIfam" id="TIGR01392">
    <property type="entry name" value="homoserO_Ac_trn"/>
    <property type="match status" value="1"/>
</dbReference>
<protein>
    <submittedName>
        <fullName evidence="3">Unannotated protein</fullName>
    </submittedName>
</protein>
<reference evidence="3" key="1">
    <citation type="submission" date="2020-05" db="EMBL/GenBank/DDBJ databases">
        <authorList>
            <person name="Chiriac C."/>
            <person name="Salcher M."/>
            <person name="Ghai R."/>
            <person name="Kavagutti S V."/>
        </authorList>
    </citation>
    <scope>NUCLEOTIDE SEQUENCE</scope>
</reference>
<dbReference type="InterPro" id="IPR000073">
    <property type="entry name" value="AB_hydrolase_1"/>
</dbReference>
<proteinExistence type="inferred from homology"/>
<dbReference type="PANTHER" id="PTHR32268:SF11">
    <property type="entry name" value="HOMOSERINE O-ACETYLTRANSFERASE"/>
    <property type="match status" value="1"/>
</dbReference>
<accession>A0A6J6NMA3</accession>
<evidence type="ECO:0000259" key="2">
    <source>
        <dbReference type="Pfam" id="PF00561"/>
    </source>
</evidence>
<evidence type="ECO:0000256" key="1">
    <source>
        <dbReference type="ARBA" id="ARBA00022679"/>
    </source>
</evidence>
<dbReference type="PIRSF" id="PIRSF000443">
    <property type="entry name" value="Homoser_Ac_trans"/>
    <property type="match status" value="1"/>
</dbReference>
<dbReference type="AlphaFoldDB" id="A0A6J6NMA3"/>
<dbReference type="Pfam" id="PF00561">
    <property type="entry name" value="Abhydrolase_1"/>
    <property type="match status" value="1"/>
</dbReference>
<sequence length="395" mass="42950">MSARVSHQAAGATVVASAAEVRLRADRTSITGAWLEGDDPGDRLFLNIGDLTLESGEVLPQVRIAYQTWGALNAERSNAILVNHALTGWSDVPGWWPEMVGPGKPFDTDKYFVVCPNVIGGCQGSTGPASIHPDGRFYGSRFPAVTIRDMVHAEIAFSDAMGIARYVIAVGPSMGGMRALEWAIAYPDRVAGICTIGSSSVATGDQIGTWSVEIQAIKKDPHFYGGDYYDKDFSPTVGMGIARRIAHLTYRCESEMDVRFGRDLQDDNSGRWAVESYLDHQADKLQHRFDANTYIRLTNAMASHDIGRGRGGVERALATATLPIVVVTIDTDRLFPPRLQQEIAELAPTAEPPLVVASPFGHDGFLIEVEAVGEIIRHTLERAETRLARLSKALS</sequence>
<dbReference type="Gene3D" id="3.40.50.1820">
    <property type="entry name" value="alpha/beta hydrolase"/>
    <property type="match status" value="1"/>
</dbReference>
<dbReference type="NCBIfam" id="NF001209">
    <property type="entry name" value="PRK00175.1"/>
    <property type="match status" value="1"/>
</dbReference>
<evidence type="ECO:0000313" key="4">
    <source>
        <dbReference type="EMBL" id="CAB5078085.1"/>
    </source>
</evidence>
<feature type="domain" description="AB hydrolase-1" evidence="2">
    <location>
        <begin position="78"/>
        <end position="366"/>
    </location>
</feature>
<dbReference type="InterPro" id="IPR008220">
    <property type="entry name" value="HAT_MetX-like"/>
</dbReference>
<gene>
    <name evidence="3" type="ORF">UFOPK2342_01577</name>
    <name evidence="4" type="ORF">UFOPK4367_01481</name>
</gene>